<dbReference type="EMBL" id="JABMIG020000155">
    <property type="protein sequence ID" value="KAL3788512.1"/>
    <property type="molecule type" value="Genomic_DNA"/>
</dbReference>
<comment type="caution">
    <text evidence="1">The sequence shown here is derived from an EMBL/GenBank/DDBJ whole genome shotgun (WGS) entry which is preliminary data.</text>
</comment>
<keyword evidence="2" id="KW-1185">Reference proteome</keyword>
<gene>
    <name evidence="1" type="ORF">HJC23_006550</name>
</gene>
<sequence>MVTLHGRFKGETGLRWHCLPLAADTSSGLPNKLWLGRLLRRRHVIEGRRSGWLFSKQDGTRKPFSDFDPTLLDYLTRARTEDDTIMSKLADVNDFSFRRSLRSGATTEATNKGVPGPVIELIGRWRKKEAARGSEPGLPMRQVYTRIRDSVEGLLKFSSAL</sequence>
<organism evidence="1 2">
    <name type="scientific">Cyclotella cryptica</name>
    <dbReference type="NCBI Taxonomy" id="29204"/>
    <lineage>
        <taxon>Eukaryota</taxon>
        <taxon>Sar</taxon>
        <taxon>Stramenopiles</taxon>
        <taxon>Ochrophyta</taxon>
        <taxon>Bacillariophyta</taxon>
        <taxon>Coscinodiscophyceae</taxon>
        <taxon>Thalassiosirophycidae</taxon>
        <taxon>Stephanodiscales</taxon>
        <taxon>Stephanodiscaceae</taxon>
        <taxon>Cyclotella</taxon>
    </lineage>
</organism>
<dbReference type="AlphaFoldDB" id="A0ABD3PL88"/>
<dbReference type="Proteomes" id="UP001516023">
    <property type="component" value="Unassembled WGS sequence"/>
</dbReference>
<name>A0ABD3PL88_9STRA</name>
<accession>A0ABD3PL88</accession>
<protein>
    <submittedName>
        <fullName evidence="1">Uncharacterized protein</fullName>
    </submittedName>
</protein>
<evidence type="ECO:0000313" key="1">
    <source>
        <dbReference type="EMBL" id="KAL3788512.1"/>
    </source>
</evidence>
<proteinExistence type="predicted"/>
<evidence type="ECO:0000313" key="2">
    <source>
        <dbReference type="Proteomes" id="UP001516023"/>
    </source>
</evidence>
<reference evidence="1 2" key="1">
    <citation type="journal article" date="2020" name="G3 (Bethesda)">
        <title>Improved Reference Genome for Cyclotella cryptica CCMP332, a Model for Cell Wall Morphogenesis, Salinity Adaptation, and Lipid Production in Diatoms (Bacillariophyta).</title>
        <authorList>
            <person name="Roberts W.R."/>
            <person name="Downey K.M."/>
            <person name="Ruck E.C."/>
            <person name="Traller J.C."/>
            <person name="Alverson A.J."/>
        </authorList>
    </citation>
    <scope>NUCLEOTIDE SEQUENCE [LARGE SCALE GENOMIC DNA]</scope>
    <source>
        <strain evidence="1 2">CCMP332</strain>
    </source>
</reference>